<feature type="transmembrane region" description="Helical" evidence="6">
    <location>
        <begin position="77"/>
        <end position="96"/>
    </location>
</feature>
<keyword evidence="3 6" id="KW-0812">Transmembrane</keyword>
<organism evidence="7 8">
    <name type="scientific">Corynebacterium flavescens</name>
    <dbReference type="NCBI Taxonomy" id="28028"/>
    <lineage>
        <taxon>Bacteria</taxon>
        <taxon>Bacillati</taxon>
        <taxon>Actinomycetota</taxon>
        <taxon>Actinomycetes</taxon>
        <taxon>Mycobacteriales</taxon>
        <taxon>Corynebacteriaceae</taxon>
        <taxon>Corynebacterium</taxon>
    </lineage>
</organism>
<feature type="transmembrane region" description="Helical" evidence="6">
    <location>
        <begin position="467"/>
        <end position="490"/>
    </location>
</feature>
<dbReference type="GO" id="GO:0016020">
    <property type="term" value="C:membrane"/>
    <property type="evidence" value="ECO:0007669"/>
    <property type="project" value="UniProtKB-SubCell"/>
</dbReference>
<feature type="transmembrane region" description="Helical" evidence="6">
    <location>
        <begin position="316"/>
        <end position="337"/>
    </location>
</feature>
<proteinExistence type="inferred from homology"/>
<dbReference type="InterPro" id="IPR030676">
    <property type="entry name" value="CitT-rel"/>
</dbReference>
<gene>
    <name evidence="7" type="ORF">CFL01nite_10370</name>
</gene>
<name>A0AB73B7Q7_CORFL</name>
<evidence type="ECO:0000256" key="5">
    <source>
        <dbReference type="ARBA" id="ARBA00023136"/>
    </source>
</evidence>
<keyword evidence="4 6" id="KW-1133">Transmembrane helix</keyword>
<feature type="transmembrane region" description="Helical" evidence="6">
    <location>
        <begin position="31"/>
        <end position="48"/>
    </location>
</feature>
<evidence type="ECO:0000256" key="6">
    <source>
        <dbReference type="SAM" id="Phobius"/>
    </source>
</evidence>
<feature type="transmembrane region" description="Helical" evidence="6">
    <location>
        <begin position="349"/>
        <end position="369"/>
    </location>
</feature>
<sequence>MDTLMTAPTKAPKATPVPETTAKLYFNWKKLLIPLVVGGAIALIPIPGDLEPRAWYMLALFVATIVAIIAKVMPMGAVCLVALTLSGLLGLTPIKAEQGDVGMLSGFANSTIWLIGIAMFLSRAVIKTGLGRRIALFFVSVFGKKMIGVAYGFALADVVIGPGVPSASARGGGIMYPIMQSVASAYGSEAGPTARKAGAFLAIAISQIDAIVCAMFLTAMAGNPIMQSMAADYGVHITWTSWFVGAVVPGIVALIAIPFFLYKVYPPEIKDSPEIAQFAKKELKEMGPMSRAEAILAADFVLLLFLWVVGDMVFGINATVSAFIGLVILMLASIMTWDDIIKEKGAWNTIFWFAVLVMMAGALNTYGVVDWIASSIAGSIGGLSWQLGLFILILVFFYTRYLFASATAHIAAMYSAFLATAIALGAPPTLAAMALAYTALLNMGLTQYSGGPGPALFGSGYNSTGQWWGYSFLCSIPSLVIWFVVGGLWFKVLGWW</sequence>
<feature type="transmembrane region" description="Helical" evidence="6">
    <location>
        <begin position="54"/>
        <end position="70"/>
    </location>
</feature>
<evidence type="ECO:0000256" key="4">
    <source>
        <dbReference type="ARBA" id="ARBA00022989"/>
    </source>
</evidence>
<accession>A0AB73B7Q7</accession>
<comment type="subcellular location">
    <subcellularLocation>
        <location evidence="1">Membrane</location>
        <topology evidence="1">Multi-pass membrane protein</topology>
    </subcellularLocation>
</comment>
<protein>
    <submittedName>
        <fullName evidence="7">Dicarboxylate transporter</fullName>
    </submittedName>
</protein>
<dbReference type="Pfam" id="PF00939">
    <property type="entry name" value="Na_sulph_symp"/>
    <property type="match status" value="1"/>
</dbReference>
<dbReference type="InterPro" id="IPR001898">
    <property type="entry name" value="SLC13A/DASS"/>
</dbReference>
<dbReference type="NCBIfam" id="TIGR00785">
    <property type="entry name" value="dass"/>
    <property type="match status" value="1"/>
</dbReference>
<evidence type="ECO:0000313" key="8">
    <source>
        <dbReference type="Proteomes" id="UP000315353"/>
    </source>
</evidence>
<dbReference type="PANTHER" id="PTHR42826">
    <property type="entry name" value="DICARBOXYLATE TRANSPORTER 2.1, CHLOROPLASTIC"/>
    <property type="match status" value="1"/>
</dbReference>
<keyword evidence="5 6" id="KW-0472">Membrane</keyword>
<dbReference type="PIRSF" id="PIRSF002457">
    <property type="entry name" value="DASS"/>
    <property type="match status" value="1"/>
</dbReference>
<comment type="similarity">
    <text evidence="2">Belongs to the SLC13A/DASS transporter (TC 2.A.47) family. DIT1 subfamily.</text>
</comment>
<dbReference type="GO" id="GO:0022857">
    <property type="term" value="F:transmembrane transporter activity"/>
    <property type="evidence" value="ECO:0007669"/>
    <property type="project" value="InterPro"/>
</dbReference>
<comment type="caution">
    <text evidence="7">The sequence shown here is derived from an EMBL/GenBank/DDBJ whole genome shotgun (WGS) entry which is preliminary data.</text>
</comment>
<evidence type="ECO:0000313" key="7">
    <source>
        <dbReference type="EMBL" id="GEB97542.1"/>
    </source>
</evidence>
<feature type="transmembrane region" description="Helical" evidence="6">
    <location>
        <begin position="375"/>
        <end position="399"/>
    </location>
</feature>
<dbReference type="Proteomes" id="UP000315353">
    <property type="component" value="Unassembled WGS sequence"/>
</dbReference>
<feature type="transmembrane region" description="Helical" evidence="6">
    <location>
        <begin position="411"/>
        <end position="437"/>
    </location>
</feature>
<evidence type="ECO:0000256" key="2">
    <source>
        <dbReference type="ARBA" id="ARBA00007349"/>
    </source>
</evidence>
<feature type="transmembrane region" description="Helical" evidence="6">
    <location>
        <begin position="199"/>
        <end position="222"/>
    </location>
</feature>
<reference evidence="7 8" key="1">
    <citation type="submission" date="2019-06" db="EMBL/GenBank/DDBJ databases">
        <title>Whole genome shotgun sequence of Corynebacterium flavescens NBRC 14136.</title>
        <authorList>
            <person name="Hosoyama A."/>
            <person name="Uohara A."/>
            <person name="Ohji S."/>
            <person name="Ichikawa N."/>
        </authorList>
    </citation>
    <scope>NUCLEOTIDE SEQUENCE [LARGE SCALE GENOMIC DNA]</scope>
    <source>
        <strain evidence="7 8">NBRC 14136</strain>
    </source>
</reference>
<feature type="transmembrane region" description="Helical" evidence="6">
    <location>
        <begin position="102"/>
        <end position="122"/>
    </location>
</feature>
<dbReference type="EMBL" id="BJNB01000012">
    <property type="protein sequence ID" value="GEB97542.1"/>
    <property type="molecule type" value="Genomic_DNA"/>
</dbReference>
<feature type="transmembrane region" description="Helical" evidence="6">
    <location>
        <begin position="242"/>
        <end position="262"/>
    </location>
</feature>
<dbReference type="AlphaFoldDB" id="A0AB73B7Q7"/>
<evidence type="ECO:0000256" key="1">
    <source>
        <dbReference type="ARBA" id="ARBA00004141"/>
    </source>
</evidence>
<evidence type="ECO:0000256" key="3">
    <source>
        <dbReference type="ARBA" id="ARBA00022692"/>
    </source>
</evidence>